<dbReference type="GO" id="GO:0015369">
    <property type="term" value="F:calcium:proton antiporter activity"/>
    <property type="evidence" value="ECO:0007669"/>
    <property type="project" value="UniProtKB-ARBA"/>
</dbReference>
<dbReference type="OrthoDB" id="1699231at2759"/>
<keyword evidence="6" id="KW-0406">Ion transport</keyword>
<evidence type="ECO:0000313" key="11">
    <source>
        <dbReference type="EMBL" id="RDB25596.1"/>
    </source>
</evidence>
<dbReference type="InterPro" id="IPR004713">
    <property type="entry name" value="CaH_exchang"/>
</dbReference>
<feature type="region of interest" description="Disordered" evidence="8">
    <location>
        <begin position="358"/>
        <end position="406"/>
    </location>
</feature>
<dbReference type="GO" id="GO:0006874">
    <property type="term" value="P:intracellular calcium ion homeostasis"/>
    <property type="evidence" value="ECO:0007669"/>
    <property type="project" value="TreeGrafter"/>
</dbReference>
<dbReference type="Proteomes" id="UP000076154">
    <property type="component" value="Unassembled WGS sequence"/>
</dbReference>
<feature type="domain" description="Sodium/calcium exchanger membrane region" evidence="10">
    <location>
        <begin position="131"/>
        <end position="273"/>
    </location>
</feature>
<dbReference type="InterPro" id="IPR044880">
    <property type="entry name" value="NCX_ion-bd_dom_sf"/>
</dbReference>
<feature type="domain" description="Sodium/calcium exchanger membrane region" evidence="10">
    <location>
        <begin position="423"/>
        <end position="563"/>
    </location>
</feature>
<keyword evidence="4 9" id="KW-0812">Transmembrane</keyword>
<evidence type="ECO:0000256" key="1">
    <source>
        <dbReference type="ARBA" id="ARBA00004127"/>
    </source>
</evidence>
<feature type="transmembrane region" description="Helical" evidence="9">
    <location>
        <begin position="216"/>
        <end position="234"/>
    </location>
</feature>
<comment type="subcellular location">
    <subcellularLocation>
        <location evidence="1">Endomembrane system</location>
        <topology evidence="1">Multi-pass membrane protein</topology>
    </subcellularLocation>
</comment>
<evidence type="ECO:0000259" key="10">
    <source>
        <dbReference type="Pfam" id="PF01699"/>
    </source>
</evidence>
<evidence type="ECO:0000256" key="7">
    <source>
        <dbReference type="ARBA" id="ARBA00023136"/>
    </source>
</evidence>
<feature type="transmembrane region" description="Helical" evidence="9">
    <location>
        <begin position="522"/>
        <end position="539"/>
    </location>
</feature>
<evidence type="ECO:0000256" key="9">
    <source>
        <dbReference type="SAM" id="Phobius"/>
    </source>
</evidence>
<dbReference type="AlphaFoldDB" id="A0A369K3Y2"/>
<keyword evidence="3" id="KW-0813">Transport</keyword>
<feature type="transmembrane region" description="Helical" evidence="9">
    <location>
        <begin position="545"/>
        <end position="565"/>
    </location>
</feature>
<gene>
    <name evidence="11" type="primary">VCX1_0</name>
    <name evidence="11" type="ORF">Hypma_006594</name>
</gene>
<accession>A0A369K3Y2</accession>
<dbReference type="Pfam" id="PF01699">
    <property type="entry name" value="Na_Ca_ex"/>
    <property type="match status" value="2"/>
</dbReference>
<feature type="transmembrane region" description="Helical" evidence="9">
    <location>
        <begin position="255"/>
        <end position="273"/>
    </location>
</feature>
<keyword evidence="7 9" id="KW-0472">Membrane</keyword>
<keyword evidence="5 9" id="KW-1133">Transmembrane helix</keyword>
<evidence type="ECO:0000256" key="6">
    <source>
        <dbReference type="ARBA" id="ARBA00023065"/>
    </source>
</evidence>
<dbReference type="GO" id="GO:0012505">
    <property type="term" value="C:endomembrane system"/>
    <property type="evidence" value="ECO:0007669"/>
    <property type="project" value="UniProtKB-SubCell"/>
</dbReference>
<proteinExistence type="inferred from homology"/>
<feature type="transmembrane region" description="Helical" evidence="9">
    <location>
        <begin position="177"/>
        <end position="196"/>
    </location>
</feature>
<feature type="transmembrane region" description="Helical" evidence="9">
    <location>
        <begin position="419"/>
        <end position="443"/>
    </location>
</feature>
<evidence type="ECO:0000256" key="8">
    <source>
        <dbReference type="SAM" id="MobiDB-lite"/>
    </source>
</evidence>
<dbReference type="GO" id="GO:0000329">
    <property type="term" value="C:fungal-type vacuole membrane"/>
    <property type="evidence" value="ECO:0007669"/>
    <property type="project" value="TreeGrafter"/>
</dbReference>
<dbReference type="PANTHER" id="PTHR31503">
    <property type="entry name" value="VACUOLAR CALCIUM ION TRANSPORTER"/>
    <property type="match status" value="1"/>
</dbReference>
<evidence type="ECO:0000256" key="2">
    <source>
        <dbReference type="ARBA" id="ARBA00008170"/>
    </source>
</evidence>
<dbReference type="STRING" id="39966.A0A369K3Y2"/>
<dbReference type="InterPro" id="IPR004837">
    <property type="entry name" value="NaCa_Exmemb"/>
</dbReference>
<sequence>MAAYINIPSPIASPESVYGANKIRRSESHYSTQDSPADDDVHHRTNHSLPSFWTASSHYSCESLIPPPESPSRFASLFRGWRLIILGSWLNTLLVLIPVAWALSITRPQAYGLKFTFCILSLIPLVKLHEISTRELALRIGGSKTGLANVSMSNSVVIVIAISALRKCELHVVQSSLIGSMLSKLLLVLGLCFFAGGTQFSEQTFDPTATQVDSSLLSISVGAILLPGVYHFALSGTGTTIPQWQQRNILHMSHGVSIAMLCLYVAYLVFQLWSHSHLYKDTHNKTNLYRSSNNQSVDDLSRPIPLSLPRRLYVSISSSTSSSTSRFALARINAEKNAQGAATESTVRLVGNTGGYPMTRDGTGYTGSGSSNASTRIGEGVTDSEKGFVDSQQPSPPVPDEEATSALADTAREGPRVSWFLTILLLIVVTIATSFTADLLVISMDGISSKVSKEWVGLILLPAVTAVTECMMAVNVSVKDQLTLSISVAVGSTIQTALFVIPLMVTLAWAMGKPLSLLMDPFQSLVLFIAVQTTSSIVVDGKSNWLEGLILICLYSIIAISFWFYPGSNLLPSLMTCAAPA</sequence>
<feature type="transmembrane region" description="Helical" evidence="9">
    <location>
        <begin position="455"/>
        <end position="474"/>
    </location>
</feature>
<organism evidence="11 12">
    <name type="scientific">Hypsizygus marmoreus</name>
    <name type="common">White beech mushroom</name>
    <name type="synonym">Agaricus marmoreus</name>
    <dbReference type="NCBI Taxonomy" id="39966"/>
    <lineage>
        <taxon>Eukaryota</taxon>
        <taxon>Fungi</taxon>
        <taxon>Dikarya</taxon>
        <taxon>Basidiomycota</taxon>
        <taxon>Agaricomycotina</taxon>
        <taxon>Agaricomycetes</taxon>
        <taxon>Agaricomycetidae</taxon>
        <taxon>Agaricales</taxon>
        <taxon>Tricholomatineae</taxon>
        <taxon>Lyophyllaceae</taxon>
        <taxon>Hypsizygus</taxon>
    </lineage>
</organism>
<evidence type="ECO:0000256" key="5">
    <source>
        <dbReference type="ARBA" id="ARBA00022989"/>
    </source>
</evidence>
<evidence type="ECO:0000256" key="4">
    <source>
        <dbReference type="ARBA" id="ARBA00022692"/>
    </source>
</evidence>
<feature type="transmembrane region" description="Helical" evidence="9">
    <location>
        <begin position="81"/>
        <end position="103"/>
    </location>
</feature>
<evidence type="ECO:0000256" key="3">
    <source>
        <dbReference type="ARBA" id="ARBA00022448"/>
    </source>
</evidence>
<comment type="caution">
    <text evidence="11">The sequence shown here is derived from an EMBL/GenBank/DDBJ whole genome shotgun (WGS) entry which is preliminary data.</text>
</comment>
<dbReference type="PANTHER" id="PTHR31503:SF20">
    <property type="entry name" value="CA(2+)_H(+) EXCHANGER, PUTATIVE (EUROFUNG)-RELATED"/>
    <property type="match status" value="1"/>
</dbReference>
<name>A0A369K3Y2_HYPMA</name>
<feature type="transmembrane region" description="Helical" evidence="9">
    <location>
        <begin position="486"/>
        <end position="510"/>
    </location>
</feature>
<dbReference type="InParanoid" id="A0A369K3Y2"/>
<comment type="similarity">
    <text evidence="2">Belongs to the Ca(2+):cation antiporter (CaCA) (TC 2.A.19) family.</text>
</comment>
<keyword evidence="12" id="KW-1185">Reference proteome</keyword>
<evidence type="ECO:0000313" key="12">
    <source>
        <dbReference type="Proteomes" id="UP000076154"/>
    </source>
</evidence>
<dbReference type="EMBL" id="LUEZ02000040">
    <property type="protein sequence ID" value="RDB25596.1"/>
    <property type="molecule type" value="Genomic_DNA"/>
</dbReference>
<dbReference type="Gene3D" id="1.20.1420.30">
    <property type="entry name" value="NCX, central ion-binding region"/>
    <property type="match status" value="2"/>
</dbReference>
<protein>
    <submittedName>
        <fullName evidence="11">Vacuolar calcium ion transporter</fullName>
    </submittedName>
</protein>
<reference evidence="11" key="1">
    <citation type="submission" date="2018-04" db="EMBL/GenBank/DDBJ databases">
        <title>Whole genome sequencing of Hypsizygus marmoreus.</title>
        <authorList>
            <person name="Choi I.-G."/>
            <person name="Min B."/>
            <person name="Kim J.-G."/>
            <person name="Kim S."/>
            <person name="Oh Y.-L."/>
            <person name="Kong W.-S."/>
            <person name="Park H."/>
            <person name="Jeong J."/>
            <person name="Song E.-S."/>
        </authorList>
    </citation>
    <scope>NUCLEOTIDE SEQUENCE [LARGE SCALE GENOMIC DNA]</scope>
    <source>
        <strain evidence="11">51987-8</strain>
    </source>
</reference>